<name>A0A5E4ELP7_PRUDU</name>
<keyword evidence="5" id="KW-0325">Glycoprotein</keyword>
<dbReference type="PANTHER" id="PTHR33869:SF24">
    <property type="entry name" value="CLAVATA3_ESR (CLE)-RELATED PROTEIN 33"/>
    <property type="match status" value="1"/>
</dbReference>
<sequence>MMASLKFWFCLLLVLLSFSSSDQARPLAPLLDKSNNREAMMESAKQVLGASIERQVGKLFETSKRVSPGGPDPRHHL</sequence>
<evidence type="ECO:0000313" key="9">
    <source>
        <dbReference type="Proteomes" id="UP000327085"/>
    </source>
</evidence>
<dbReference type="PANTHER" id="PTHR33869">
    <property type="entry name" value="CLAVATA3/ESR (CLE)-RELATED PROTEIN 3"/>
    <property type="match status" value="1"/>
</dbReference>
<accession>A0A5E4ELP7</accession>
<comment type="subcellular location">
    <subcellularLocation>
        <location evidence="1">Secreted</location>
        <location evidence="1">Extracellular space</location>
    </subcellularLocation>
</comment>
<evidence type="ECO:0000256" key="2">
    <source>
        <dbReference type="ARBA" id="ARBA00005416"/>
    </source>
</evidence>
<proteinExistence type="inferred from homology"/>
<dbReference type="AlphaFoldDB" id="A0A5E4ELP7"/>
<dbReference type="EMBL" id="CABIKO010000020">
    <property type="protein sequence ID" value="VVA16613.1"/>
    <property type="molecule type" value="Genomic_DNA"/>
</dbReference>
<keyword evidence="6" id="KW-0379">Hydroxylation</keyword>
<feature type="chain" id="PRO_5022859786" evidence="7">
    <location>
        <begin position="25"/>
        <end position="77"/>
    </location>
</feature>
<dbReference type="Proteomes" id="UP000327085">
    <property type="component" value="Chromosome 4"/>
</dbReference>
<keyword evidence="3" id="KW-0964">Secreted</keyword>
<evidence type="ECO:0000313" key="8">
    <source>
        <dbReference type="EMBL" id="VVA16613.1"/>
    </source>
</evidence>
<organism evidence="8 9">
    <name type="scientific">Prunus dulcis</name>
    <name type="common">Almond</name>
    <name type="synonym">Amygdalus dulcis</name>
    <dbReference type="NCBI Taxonomy" id="3755"/>
    <lineage>
        <taxon>Eukaryota</taxon>
        <taxon>Viridiplantae</taxon>
        <taxon>Streptophyta</taxon>
        <taxon>Embryophyta</taxon>
        <taxon>Tracheophyta</taxon>
        <taxon>Spermatophyta</taxon>
        <taxon>Magnoliopsida</taxon>
        <taxon>eudicotyledons</taxon>
        <taxon>Gunneridae</taxon>
        <taxon>Pentapetalae</taxon>
        <taxon>rosids</taxon>
        <taxon>fabids</taxon>
        <taxon>Rosales</taxon>
        <taxon>Rosaceae</taxon>
        <taxon>Amygdaloideae</taxon>
        <taxon>Amygdaleae</taxon>
        <taxon>Prunus</taxon>
    </lineage>
</organism>
<evidence type="ECO:0000256" key="7">
    <source>
        <dbReference type="SAM" id="SignalP"/>
    </source>
</evidence>
<evidence type="ECO:0000256" key="6">
    <source>
        <dbReference type="ARBA" id="ARBA00023278"/>
    </source>
</evidence>
<keyword evidence="4 7" id="KW-0732">Signal</keyword>
<dbReference type="InterPro" id="IPR039616">
    <property type="entry name" value="CLE1-4"/>
</dbReference>
<feature type="signal peptide" evidence="7">
    <location>
        <begin position="1"/>
        <end position="24"/>
    </location>
</feature>
<evidence type="ECO:0000256" key="5">
    <source>
        <dbReference type="ARBA" id="ARBA00023180"/>
    </source>
</evidence>
<gene>
    <name evidence="8" type="ORF">ALMOND_2B030623</name>
</gene>
<comment type="similarity">
    <text evidence="2">Belongs to the CLV3/ESR signal peptide family.</text>
</comment>
<dbReference type="InParanoid" id="A0A5E4ELP7"/>
<reference evidence="9" key="1">
    <citation type="journal article" date="2020" name="Plant J.">
        <title>Transposons played a major role in the diversification between the closely related almond and peach genomes: results from the almond genome sequence.</title>
        <authorList>
            <person name="Alioto T."/>
            <person name="Alexiou K.G."/>
            <person name="Bardil A."/>
            <person name="Barteri F."/>
            <person name="Castanera R."/>
            <person name="Cruz F."/>
            <person name="Dhingra A."/>
            <person name="Duval H."/>
            <person name="Fernandez I Marti A."/>
            <person name="Frias L."/>
            <person name="Galan B."/>
            <person name="Garcia J.L."/>
            <person name="Howad W."/>
            <person name="Gomez-Garrido J."/>
            <person name="Gut M."/>
            <person name="Julca I."/>
            <person name="Morata J."/>
            <person name="Puigdomenech P."/>
            <person name="Ribeca P."/>
            <person name="Rubio Cabetas M.J."/>
            <person name="Vlasova A."/>
            <person name="Wirthensohn M."/>
            <person name="Garcia-Mas J."/>
            <person name="Gabaldon T."/>
            <person name="Casacuberta J.M."/>
            <person name="Arus P."/>
        </authorList>
    </citation>
    <scope>NUCLEOTIDE SEQUENCE [LARGE SCALE GENOMIC DNA]</scope>
    <source>
        <strain evidence="9">cv. Texas</strain>
    </source>
</reference>
<evidence type="ECO:0000256" key="3">
    <source>
        <dbReference type="ARBA" id="ARBA00022525"/>
    </source>
</evidence>
<dbReference type="Gramene" id="VVA16613">
    <property type="protein sequence ID" value="VVA16613"/>
    <property type="gene ID" value="Prudul26B030623"/>
</dbReference>
<protein>
    <submittedName>
        <fullName evidence="8">PREDICTED: CLAVATA3/ESR (CLE)-related</fullName>
    </submittedName>
</protein>
<dbReference type="GO" id="GO:0033612">
    <property type="term" value="F:receptor serine/threonine kinase binding"/>
    <property type="evidence" value="ECO:0007669"/>
    <property type="project" value="EnsemblPlants"/>
</dbReference>
<evidence type="ECO:0000256" key="1">
    <source>
        <dbReference type="ARBA" id="ARBA00004239"/>
    </source>
</evidence>
<dbReference type="GO" id="GO:0005576">
    <property type="term" value="C:extracellular region"/>
    <property type="evidence" value="ECO:0007669"/>
    <property type="project" value="UniProtKB-SubCell"/>
</dbReference>
<evidence type="ECO:0000256" key="4">
    <source>
        <dbReference type="ARBA" id="ARBA00022729"/>
    </source>
</evidence>
<dbReference type="OMA" id="GNKRGRM"/>